<dbReference type="Proteomes" id="UP000235616">
    <property type="component" value="Unassembled WGS sequence"/>
</dbReference>
<protein>
    <recommendedName>
        <fullName evidence="3">DUF3579 domain-containing protein</fullName>
    </recommendedName>
</protein>
<dbReference type="Pfam" id="PF12112">
    <property type="entry name" value="DUF3579"/>
    <property type="match status" value="1"/>
</dbReference>
<dbReference type="RefSeq" id="WP_102643585.1">
    <property type="nucleotide sequence ID" value="NZ_PNYA01000001.1"/>
</dbReference>
<dbReference type="InterPro" id="IPR021969">
    <property type="entry name" value="DUF3579"/>
</dbReference>
<name>A0A2N7W395_9BURK</name>
<reference evidence="1 2" key="1">
    <citation type="submission" date="2018-01" db="EMBL/GenBank/DDBJ databases">
        <title>Whole genome analyses suggest that Burkholderia sensu lato contains two further novel genera in the rhizoxinica-symbiotica group Mycetohabitans gen. nov., and Trinickia gen. nov.: implications for the evolution of diazotrophy and nodulation in the Burkholderiaceae.</title>
        <authorList>
            <person name="Estrada-de los Santos P."/>
            <person name="Palmer M."/>
            <person name="Chavez-Ramirez B."/>
            <person name="Beukes C."/>
            <person name="Steenkamp E.T."/>
            <person name="Hirsch A.M."/>
            <person name="Manyaka P."/>
            <person name="Maluk M."/>
            <person name="Lafos M."/>
            <person name="Crook M."/>
            <person name="Gross E."/>
            <person name="Simon M.F."/>
            <person name="Bueno dos Reis Junior F."/>
            <person name="Poole P.S."/>
            <person name="Venter S.N."/>
            <person name="James E.K."/>
        </authorList>
    </citation>
    <scope>NUCLEOTIDE SEQUENCE [LARGE SCALE GENOMIC DNA]</scope>
    <source>
        <strain evidence="1 2">GIMN1.004</strain>
    </source>
</reference>
<dbReference type="AlphaFoldDB" id="A0A2N7W395"/>
<gene>
    <name evidence="1" type="ORF">C0Z18_01560</name>
</gene>
<proteinExistence type="predicted"/>
<evidence type="ECO:0000313" key="2">
    <source>
        <dbReference type="Proteomes" id="UP000235616"/>
    </source>
</evidence>
<keyword evidence="2" id="KW-1185">Reference proteome</keyword>
<dbReference type="Gene3D" id="3.30.70.2340">
    <property type="entry name" value="Uncharacterised protein PF12112 family, DUF3579"/>
    <property type="match status" value="1"/>
</dbReference>
<comment type="caution">
    <text evidence="1">The sequence shown here is derived from an EMBL/GenBank/DDBJ whole genome shotgun (WGS) entry which is preliminary data.</text>
</comment>
<evidence type="ECO:0008006" key="3">
    <source>
        <dbReference type="Google" id="ProtNLM"/>
    </source>
</evidence>
<dbReference type="OrthoDB" id="9102496at2"/>
<accession>A0A2N7W395</accession>
<evidence type="ECO:0000313" key="1">
    <source>
        <dbReference type="EMBL" id="PMS23878.1"/>
    </source>
</evidence>
<organism evidence="1 2">
    <name type="scientific">Trinickia dabaoshanensis</name>
    <dbReference type="NCBI Taxonomy" id="564714"/>
    <lineage>
        <taxon>Bacteria</taxon>
        <taxon>Pseudomonadati</taxon>
        <taxon>Pseudomonadota</taxon>
        <taxon>Betaproteobacteria</taxon>
        <taxon>Burkholderiales</taxon>
        <taxon>Burkholderiaceae</taxon>
        <taxon>Trinickia</taxon>
    </lineage>
</organism>
<sequence length="101" mass="11101">MTTLDHPPNRTHTHRIAGITHAGKPFRPGDWAERLASVIALFVRERRPGASVASTWLAVPFVEDGIRCLSVSGELAEICPEAFEFVMCFAKDNGLPVRADD</sequence>
<dbReference type="EMBL" id="PNYA01000001">
    <property type="protein sequence ID" value="PMS23878.1"/>
    <property type="molecule type" value="Genomic_DNA"/>
</dbReference>